<protein>
    <submittedName>
        <fullName evidence="1">Uncharacterized protein</fullName>
    </submittedName>
</protein>
<dbReference type="Proteomes" id="UP000036097">
    <property type="component" value="Unassembled WGS sequence"/>
</dbReference>
<gene>
    <name evidence="1" type="ORF">ABT56_18355</name>
</gene>
<dbReference type="STRING" id="1195763.ABT56_18355"/>
<comment type="caution">
    <text evidence="1">The sequence shown here is derived from an EMBL/GenBank/DDBJ whole genome shotgun (WGS) entry which is preliminary data.</text>
</comment>
<dbReference type="EMBL" id="LDOT01000028">
    <property type="protein sequence ID" value="KLV03661.1"/>
    <property type="molecule type" value="Genomic_DNA"/>
</dbReference>
<evidence type="ECO:0000313" key="1">
    <source>
        <dbReference type="EMBL" id="KLV03661.1"/>
    </source>
</evidence>
<accession>A0A0J1GVH8</accession>
<dbReference type="AlphaFoldDB" id="A0A0J1GVH8"/>
<dbReference type="OrthoDB" id="10020804at2"/>
<organism evidence="1 2">
    <name type="scientific">Photobacterium aquae</name>
    <dbReference type="NCBI Taxonomy" id="1195763"/>
    <lineage>
        <taxon>Bacteria</taxon>
        <taxon>Pseudomonadati</taxon>
        <taxon>Pseudomonadota</taxon>
        <taxon>Gammaproteobacteria</taxon>
        <taxon>Vibrionales</taxon>
        <taxon>Vibrionaceae</taxon>
        <taxon>Photobacterium</taxon>
    </lineage>
</organism>
<keyword evidence="2" id="KW-1185">Reference proteome</keyword>
<name>A0A0J1GVH8_9GAMM</name>
<evidence type="ECO:0000313" key="2">
    <source>
        <dbReference type="Proteomes" id="UP000036097"/>
    </source>
</evidence>
<proteinExistence type="predicted"/>
<dbReference type="PATRIC" id="fig|1195763.3.peg.3922"/>
<sequence>MCKNEDVTAIDEILSSSRIQKVNPFSYAIDGVLSEWIQLLLVIERIKADKSTQKTLQKIAGFTKAFLNNDDVDEKTCDSHACSSVSYNPVRPSYDAQRMKKWGYLHYFFVTLDEGMKDRFFLSKVAAQQVKGGEHDSKDLLLDVIPELCDVLSFSWDNLNEIRMNYPHSLILRGVIEGNEILRAIENLIRFDNDEFQSIRYRVVSEFIGDVRRGYTCYPKDIDFNQALKYRQDLVRDINEKLYQASLSETVRLIREINISACLWIDNDGTNLGLNSLLSDGINLKPTDSGVDIYVSNDLLLDTLNMSEQSEFISILMSKLYGYIKDNNRLSDDAKEKINQHQYTEANSNRHLTKKLVAKVNNYNSWIFNQNNYILNKNNDLKISKSVIVRGIKFSIWYDDYLLCNKKNTLNGATEYSVHVDSDASPLTIKQSYEFVKRFSTKILPAFIYEQTKERLYDFYIFDDILLKPLNVNMFYAAKSYVNKLDSLFKCDNDSSDFDSVLTSYKAVKRLLSESDSADFDYVEAYEMILSKKYEVNFGYYDPISSGKINMGTIKRSKFESLLKFNLDVF</sequence>
<reference evidence="1 2" key="1">
    <citation type="submission" date="2015-05" db="EMBL/GenBank/DDBJ databases">
        <title>Photobacterium galathea sp. nov.</title>
        <authorList>
            <person name="Machado H."/>
            <person name="Gram L."/>
        </authorList>
    </citation>
    <scope>NUCLEOTIDE SEQUENCE [LARGE SCALE GENOMIC DNA]</scope>
    <source>
        <strain evidence="1 2">CGMCC 1.12159</strain>
    </source>
</reference>